<gene>
    <name evidence="9" type="ORF">BDW02DRAFT_575401</name>
</gene>
<proteinExistence type="inferred from homology"/>
<keyword evidence="8" id="KW-1133">Transmembrane helix</keyword>
<evidence type="ECO:0000256" key="2">
    <source>
        <dbReference type="ARBA" id="ARBA00010617"/>
    </source>
</evidence>
<evidence type="ECO:0000256" key="7">
    <source>
        <dbReference type="SAM" id="MobiDB-lite"/>
    </source>
</evidence>
<keyword evidence="3 5" id="KW-0479">Metal-binding</keyword>
<keyword evidence="6" id="KW-0503">Monooxygenase</keyword>
<feature type="binding site" description="axial binding residue" evidence="5">
    <location>
        <position position="466"/>
    </location>
    <ligand>
        <name>heme</name>
        <dbReference type="ChEBI" id="CHEBI:30413"/>
    </ligand>
    <ligandPart>
        <name>Fe</name>
        <dbReference type="ChEBI" id="CHEBI:18248"/>
    </ligandPart>
</feature>
<evidence type="ECO:0000256" key="1">
    <source>
        <dbReference type="ARBA" id="ARBA00001971"/>
    </source>
</evidence>
<dbReference type="EMBL" id="ML975244">
    <property type="protein sequence ID" value="KAF1839795.1"/>
    <property type="molecule type" value="Genomic_DNA"/>
</dbReference>
<feature type="transmembrane region" description="Helical" evidence="8">
    <location>
        <begin position="12"/>
        <end position="30"/>
    </location>
</feature>
<evidence type="ECO:0000256" key="4">
    <source>
        <dbReference type="ARBA" id="ARBA00023004"/>
    </source>
</evidence>
<protein>
    <submittedName>
        <fullName evidence="9">Cytochrome P450</fullName>
    </submittedName>
</protein>
<dbReference type="GO" id="GO:0004497">
    <property type="term" value="F:monooxygenase activity"/>
    <property type="evidence" value="ECO:0007669"/>
    <property type="project" value="UniProtKB-KW"/>
</dbReference>
<organism evidence="9 10">
    <name type="scientific">Decorospora gaudefroyi</name>
    <dbReference type="NCBI Taxonomy" id="184978"/>
    <lineage>
        <taxon>Eukaryota</taxon>
        <taxon>Fungi</taxon>
        <taxon>Dikarya</taxon>
        <taxon>Ascomycota</taxon>
        <taxon>Pezizomycotina</taxon>
        <taxon>Dothideomycetes</taxon>
        <taxon>Pleosporomycetidae</taxon>
        <taxon>Pleosporales</taxon>
        <taxon>Pleosporineae</taxon>
        <taxon>Pleosporaceae</taxon>
        <taxon>Decorospora</taxon>
    </lineage>
</organism>
<dbReference type="PANTHER" id="PTHR24305">
    <property type="entry name" value="CYTOCHROME P450"/>
    <property type="match status" value="1"/>
</dbReference>
<dbReference type="GO" id="GO:0005506">
    <property type="term" value="F:iron ion binding"/>
    <property type="evidence" value="ECO:0007669"/>
    <property type="project" value="InterPro"/>
</dbReference>
<evidence type="ECO:0000256" key="5">
    <source>
        <dbReference type="PIRSR" id="PIRSR602401-1"/>
    </source>
</evidence>
<keyword evidence="8" id="KW-0812">Transmembrane</keyword>
<dbReference type="CDD" id="cd11060">
    <property type="entry name" value="CYP57A1-like"/>
    <property type="match status" value="1"/>
</dbReference>
<dbReference type="FunFam" id="1.10.630.10:FF:000050">
    <property type="entry name" value="Cytochrome P450 monooxygenase"/>
    <property type="match status" value="1"/>
</dbReference>
<dbReference type="PRINTS" id="PR00385">
    <property type="entry name" value="P450"/>
</dbReference>
<evidence type="ECO:0000313" key="9">
    <source>
        <dbReference type="EMBL" id="KAF1839795.1"/>
    </source>
</evidence>
<feature type="region of interest" description="Disordered" evidence="7">
    <location>
        <begin position="506"/>
        <end position="536"/>
    </location>
</feature>
<dbReference type="PRINTS" id="PR00463">
    <property type="entry name" value="EP450I"/>
</dbReference>
<sequence>MILEHAPFCVLNSYIGVIISTCILISLYLLSNRYRYGLHRIPGPLLASFTDLWRLVQVWKGRPELTQIELHEQNGPIVRLGPNCISIADPDAIKTIYAHKRGYVKSDFYPVQQTVAKGQRLETLFSTTNDAFHAKLRRAVGNAYAMSSLIQFEPLVDSTITTFLAQLEQRFASRTDGDEGGVCDFGLWLQYFAFDVIGELTFSKRLGFVDKGMDVDGIIGDLERLLNYVAPVGQLPILDKIFVKNPLRLWISKLGLTNTTTPVAAFARARMAERSSETEEKSQAEGTKSRDFLSRFQEAHRKDPAFMTQQRVLAVTVANMFAGSDTTAITLRTIFYNLLLNPTLLQRLMNELESNDIFSETGLTTWSKVHDLPYLSAVIKEALRCHPAAGLSLERIVPPTGLAVCGHFIPGGTIVGCNAWVLHRNERVFGAQPELFRPERWIEATEEKKNEMNNLLFSFGAGTRSCIGKNISLLEMYKVVPVLLHKFEVAALARDQPVTMANTTQHQDHMTAPRHPIHAHDTKSKTPPQTKKLSDTAGPYHTILVPRCVCTHARALPE</sequence>
<keyword evidence="10" id="KW-1185">Reference proteome</keyword>
<dbReference type="GO" id="GO:0020037">
    <property type="term" value="F:heme binding"/>
    <property type="evidence" value="ECO:0007669"/>
    <property type="project" value="InterPro"/>
</dbReference>
<dbReference type="PANTHER" id="PTHR24305:SF232">
    <property type="entry name" value="P450, PUTATIVE (EUROFUNG)-RELATED"/>
    <property type="match status" value="1"/>
</dbReference>
<keyword evidence="5 6" id="KW-0349">Heme</keyword>
<dbReference type="Gene3D" id="1.10.630.10">
    <property type="entry name" value="Cytochrome P450"/>
    <property type="match status" value="1"/>
</dbReference>
<evidence type="ECO:0000256" key="3">
    <source>
        <dbReference type="ARBA" id="ARBA00022723"/>
    </source>
</evidence>
<reference evidence="9" key="1">
    <citation type="submission" date="2020-01" db="EMBL/GenBank/DDBJ databases">
        <authorList>
            <consortium name="DOE Joint Genome Institute"/>
            <person name="Haridas S."/>
            <person name="Albert R."/>
            <person name="Binder M."/>
            <person name="Bloem J."/>
            <person name="Labutti K."/>
            <person name="Salamov A."/>
            <person name="Andreopoulos B."/>
            <person name="Baker S.E."/>
            <person name="Barry K."/>
            <person name="Bills G."/>
            <person name="Bluhm B.H."/>
            <person name="Cannon C."/>
            <person name="Castanera R."/>
            <person name="Culley D.E."/>
            <person name="Daum C."/>
            <person name="Ezra D."/>
            <person name="Gonzalez J.B."/>
            <person name="Henrissat B."/>
            <person name="Kuo A."/>
            <person name="Liang C."/>
            <person name="Lipzen A."/>
            <person name="Lutzoni F."/>
            <person name="Magnuson J."/>
            <person name="Mondo S."/>
            <person name="Nolan M."/>
            <person name="Ohm R."/>
            <person name="Pangilinan J."/>
            <person name="Park H.-J."/>
            <person name="Ramirez L."/>
            <person name="Alfaro M."/>
            <person name="Sun H."/>
            <person name="Tritt A."/>
            <person name="Yoshinaga Y."/>
            <person name="Zwiers L.-H."/>
            <person name="Turgeon B.G."/>
            <person name="Goodwin S.B."/>
            <person name="Spatafora J.W."/>
            <person name="Crous P.W."/>
            <person name="Grigoriev I.V."/>
        </authorList>
    </citation>
    <scope>NUCLEOTIDE SEQUENCE</scope>
    <source>
        <strain evidence="9">P77</strain>
    </source>
</reference>
<dbReference type="InterPro" id="IPR050121">
    <property type="entry name" value="Cytochrome_P450_monoxygenase"/>
</dbReference>
<dbReference type="InterPro" id="IPR017972">
    <property type="entry name" value="Cyt_P450_CS"/>
</dbReference>
<dbReference type="PROSITE" id="PS00086">
    <property type="entry name" value="CYTOCHROME_P450"/>
    <property type="match status" value="1"/>
</dbReference>
<name>A0A6A5KMN6_9PLEO</name>
<dbReference type="AlphaFoldDB" id="A0A6A5KMN6"/>
<dbReference type="GO" id="GO:0016705">
    <property type="term" value="F:oxidoreductase activity, acting on paired donors, with incorporation or reduction of molecular oxygen"/>
    <property type="evidence" value="ECO:0007669"/>
    <property type="project" value="InterPro"/>
</dbReference>
<dbReference type="SUPFAM" id="SSF48264">
    <property type="entry name" value="Cytochrome P450"/>
    <property type="match status" value="1"/>
</dbReference>
<dbReference type="Pfam" id="PF00067">
    <property type="entry name" value="p450"/>
    <property type="match status" value="1"/>
</dbReference>
<evidence type="ECO:0000256" key="8">
    <source>
        <dbReference type="SAM" id="Phobius"/>
    </source>
</evidence>
<dbReference type="InterPro" id="IPR002401">
    <property type="entry name" value="Cyt_P450_E_grp-I"/>
</dbReference>
<accession>A0A6A5KMN6</accession>
<keyword evidence="6" id="KW-0560">Oxidoreductase</keyword>
<evidence type="ECO:0000313" key="10">
    <source>
        <dbReference type="Proteomes" id="UP000800040"/>
    </source>
</evidence>
<keyword evidence="4 5" id="KW-0408">Iron</keyword>
<comment type="similarity">
    <text evidence="2 6">Belongs to the cytochrome P450 family.</text>
</comment>
<comment type="cofactor">
    <cofactor evidence="1 5">
        <name>heme</name>
        <dbReference type="ChEBI" id="CHEBI:30413"/>
    </cofactor>
</comment>
<keyword evidence="8" id="KW-0472">Membrane</keyword>
<dbReference type="Proteomes" id="UP000800040">
    <property type="component" value="Unassembled WGS sequence"/>
</dbReference>
<evidence type="ECO:0000256" key="6">
    <source>
        <dbReference type="RuleBase" id="RU000461"/>
    </source>
</evidence>
<dbReference type="InterPro" id="IPR036396">
    <property type="entry name" value="Cyt_P450_sf"/>
</dbReference>
<dbReference type="OrthoDB" id="3934656at2759"/>
<dbReference type="InterPro" id="IPR001128">
    <property type="entry name" value="Cyt_P450"/>
</dbReference>